<evidence type="ECO:0000313" key="2">
    <source>
        <dbReference type="EMBL" id="VTZ90365.1"/>
    </source>
</evidence>
<protein>
    <submittedName>
        <fullName evidence="2">Uncharacterized protein</fullName>
    </submittedName>
</protein>
<dbReference type="EMBL" id="CABFNH010000014">
    <property type="protein sequence ID" value="VTZ90365.1"/>
    <property type="molecule type" value="Genomic_DNA"/>
</dbReference>
<reference evidence="2 3" key="1">
    <citation type="submission" date="2019-06" db="EMBL/GenBank/DDBJ databases">
        <authorList>
            <person name="Rodrigo-Torres L."/>
            <person name="Arahal R. D."/>
            <person name="Lucena T."/>
        </authorList>
    </citation>
    <scope>NUCLEOTIDE SEQUENCE [LARGE SCALE GENOMIC DNA]</scope>
    <source>
        <strain evidence="2 3">INIA P508</strain>
    </source>
</reference>
<evidence type="ECO:0000313" key="3">
    <source>
        <dbReference type="Proteomes" id="UP000365705"/>
    </source>
</evidence>
<accession>A0A508YK04</accession>
<dbReference type="RefSeq" id="WP_143113051.1">
    <property type="nucleotide sequence ID" value="NZ_CABFNH010000014.1"/>
</dbReference>
<dbReference type="AlphaFoldDB" id="A0A508YK04"/>
<proteinExistence type="predicted"/>
<sequence>MKTTQAQRRATDTYRKKNPEKIRYQNTLGSARSFINPKTEKMKNNIKVATEDGHFNYLDDLKSLRELIDDRIKELEANK</sequence>
<evidence type="ECO:0000256" key="1">
    <source>
        <dbReference type="SAM" id="MobiDB-lite"/>
    </source>
</evidence>
<organism evidence="2 3">
    <name type="scientific">Limosilactobacillus mucosae</name>
    <name type="common">Lactobacillus mucosae</name>
    <dbReference type="NCBI Taxonomy" id="97478"/>
    <lineage>
        <taxon>Bacteria</taxon>
        <taxon>Bacillati</taxon>
        <taxon>Bacillota</taxon>
        <taxon>Bacilli</taxon>
        <taxon>Lactobacillales</taxon>
        <taxon>Lactobacillaceae</taxon>
        <taxon>Limosilactobacillus</taxon>
    </lineage>
</organism>
<dbReference type="Proteomes" id="UP000365705">
    <property type="component" value="Unassembled WGS sequence"/>
</dbReference>
<gene>
    <name evidence="2" type="ORF">LMUP508_01147</name>
</gene>
<name>A0A508YK04_LIMMU</name>
<feature type="compositionally biased region" description="Basic and acidic residues" evidence="1">
    <location>
        <begin position="9"/>
        <end position="20"/>
    </location>
</feature>
<feature type="region of interest" description="Disordered" evidence="1">
    <location>
        <begin position="1"/>
        <end position="20"/>
    </location>
</feature>